<reference evidence="4" key="1">
    <citation type="submission" date="2022-11" db="UniProtKB">
        <authorList>
            <consortium name="WormBaseParasite"/>
        </authorList>
    </citation>
    <scope>IDENTIFICATION</scope>
</reference>
<keyword evidence="1" id="KW-1133">Transmembrane helix</keyword>
<accession>A0A914Y0V9</accession>
<feature type="signal peptide" evidence="2">
    <location>
        <begin position="1"/>
        <end position="21"/>
    </location>
</feature>
<keyword evidence="2" id="KW-0732">Signal</keyword>
<sequence length="120" mass="13795">MASQTIMTLFIFLIFLQITSSANYEVVSTVAESTAAQVLGSTFIGWLSGYLVQSYFDNIFGDFLKWLIYGVVGTGLFLYLFTDFFAEHRMETENSGTYMHWSVRKILLFFIDTTILRLDH</sequence>
<evidence type="ECO:0000256" key="1">
    <source>
        <dbReference type="SAM" id="Phobius"/>
    </source>
</evidence>
<feature type="chain" id="PRO_5036804620" evidence="2">
    <location>
        <begin position="22"/>
        <end position="120"/>
    </location>
</feature>
<proteinExistence type="predicted"/>
<dbReference type="Proteomes" id="UP000887577">
    <property type="component" value="Unplaced"/>
</dbReference>
<feature type="transmembrane region" description="Helical" evidence="1">
    <location>
        <begin position="63"/>
        <end position="81"/>
    </location>
</feature>
<keyword evidence="1" id="KW-0812">Transmembrane</keyword>
<keyword evidence="1" id="KW-0472">Membrane</keyword>
<evidence type="ECO:0000313" key="3">
    <source>
        <dbReference type="Proteomes" id="UP000887577"/>
    </source>
</evidence>
<dbReference type="WBParaSite" id="PSU_v2.g13846.t1">
    <property type="protein sequence ID" value="PSU_v2.g13846.t1"/>
    <property type="gene ID" value="PSU_v2.g13846"/>
</dbReference>
<keyword evidence="3" id="KW-1185">Reference proteome</keyword>
<protein>
    <submittedName>
        <fullName evidence="4">Uncharacterized protein</fullName>
    </submittedName>
</protein>
<dbReference type="AlphaFoldDB" id="A0A914Y0V9"/>
<organism evidence="3 4">
    <name type="scientific">Panagrolaimus superbus</name>
    <dbReference type="NCBI Taxonomy" id="310955"/>
    <lineage>
        <taxon>Eukaryota</taxon>
        <taxon>Metazoa</taxon>
        <taxon>Ecdysozoa</taxon>
        <taxon>Nematoda</taxon>
        <taxon>Chromadorea</taxon>
        <taxon>Rhabditida</taxon>
        <taxon>Tylenchina</taxon>
        <taxon>Panagrolaimomorpha</taxon>
        <taxon>Panagrolaimoidea</taxon>
        <taxon>Panagrolaimidae</taxon>
        <taxon>Panagrolaimus</taxon>
    </lineage>
</organism>
<feature type="transmembrane region" description="Helical" evidence="1">
    <location>
        <begin position="37"/>
        <end position="56"/>
    </location>
</feature>
<evidence type="ECO:0000313" key="4">
    <source>
        <dbReference type="WBParaSite" id="PSU_v2.g13846.t1"/>
    </source>
</evidence>
<evidence type="ECO:0000256" key="2">
    <source>
        <dbReference type="SAM" id="SignalP"/>
    </source>
</evidence>
<name>A0A914Y0V9_9BILA</name>